<name>A0A2P5CGX9_PARAD</name>
<evidence type="ECO:0000313" key="2">
    <source>
        <dbReference type="Proteomes" id="UP000237105"/>
    </source>
</evidence>
<proteinExistence type="predicted"/>
<sequence length="104" mass="11496">SKPQYQIYGKIGYIAYTCYHITNLNYQSHNTSSNITAILATFVVLSRNFSQPKVDNNWYIDLGGTHHFISEFGNLTDTIPFPGVEQAMVGNGPTHEEPSTSGAP</sequence>
<dbReference type="AlphaFoldDB" id="A0A2P5CGX9"/>
<protein>
    <submittedName>
        <fullName evidence="1">Uncharacterized protein</fullName>
    </submittedName>
</protein>
<accession>A0A2P5CGX9</accession>
<comment type="caution">
    <text evidence="1">The sequence shown here is derived from an EMBL/GenBank/DDBJ whole genome shotgun (WGS) entry which is preliminary data.</text>
</comment>
<keyword evidence="2" id="KW-1185">Reference proteome</keyword>
<organism evidence="1 2">
    <name type="scientific">Parasponia andersonii</name>
    <name type="common">Sponia andersonii</name>
    <dbReference type="NCBI Taxonomy" id="3476"/>
    <lineage>
        <taxon>Eukaryota</taxon>
        <taxon>Viridiplantae</taxon>
        <taxon>Streptophyta</taxon>
        <taxon>Embryophyta</taxon>
        <taxon>Tracheophyta</taxon>
        <taxon>Spermatophyta</taxon>
        <taxon>Magnoliopsida</taxon>
        <taxon>eudicotyledons</taxon>
        <taxon>Gunneridae</taxon>
        <taxon>Pentapetalae</taxon>
        <taxon>rosids</taxon>
        <taxon>fabids</taxon>
        <taxon>Rosales</taxon>
        <taxon>Cannabaceae</taxon>
        <taxon>Parasponia</taxon>
    </lineage>
</organism>
<dbReference type="Proteomes" id="UP000237105">
    <property type="component" value="Unassembled WGS sequence"/>
</dbReference>
<feature type="non-terminal residue" evidence="1">
    <location>
        <position position="1"/>
    </location>
</feature>
<reference evidence="2" key="1">
    <citation type="submission" date="2016-06" db="EMBL/GenBank/DDBJ databases">
        <title>Parallel loss of symbiosis genes in relatives of nitrogen-fixing non-legume Parasponia.</title>
        <authorList>
            <person name="Van Velzen R."/>
            <person name="Holmer R."/>
            <person name="Bu F."/>
            <person name="Rutten L."/>
            <person name="Van Zeijl A."/>
            <person name="Liu W."/>
            <person name="Santuari L."/>
            <person name="Cao Q."/>
            <person name="Sharma T."/>
            <person name="Shen D."/>
            <person name="Roswanjaya Y."/>
            <person name="Wardhani T."/>
            <person name="Kalhor M.S."/>
            <person name="Jansen J."/>
            <person name="Van den Hoogen J."/>
            <person name="Gungor B."/>
            <person name="Hartog M."/>
            <person name="Hontelez J."/>
            <person name="Verver J."/>
            <person name="Yang W.-C."/>
            <person name="Schijlen E."/>
            <person name="Repin R."/>
            <person name="Schilthuizen M."/>
            <person name="Schranz E."/>
            <person name="Heidstra R."/>
            <person name="Miyata K."/>
            <person name="Fedorova E."/>
            <person name="Kohlen W."/>
            <person name="Bisseling T."/>
            <person name="Smit S."/>
            <person name="Geurts R."/>
        </authorList>
    </citation>
    <scope>NUCLEOTIDE SEQUENCE [LARGE SCALE GENOMIC DNA]</scope>
    <source>
        <strain evidence="2">cv. WU1-14</strain>
    </source>
</reference>
<gene>
    <name evidence="1" type="ORF">PanWU01x14_152920</name>
</gene>
<dbReference type="EMBL" id="JXTB01000131">
    <property type="protein sequence ID" value="PON60306.1"/>
    <property type="molecule type" value="Genomic_DNA"/>
</dbReference>
<evidence type="ECO:0000313" key="1">
    <source>
        <dbReference type="EMBL" id="PON60306.1"/>
    </source>
</evidence>